<name>A0ABY0Y0J5_9PSED</name>
<evidence type="ECO:0000313" key="2">
    <source>
        <dbReference type="Proteomes" id="UP000199665"/>
    </source>
</evidence>
<proteinExistence type="predicted"/>
<protein>
    <recommendedName>
        <fullName evidence="3">Cadherin domain-containing protein</fullName>
    </recommendedName>
</protein>
<comment type="caution">
    <text evidence="1">The sequence shown here is derived from an EMBL/GenBank/DDBJ whole genome shotgun (WGS) entry which is preliminary data.</text>
</comment>
<accession>A0ABY0Y0J5</accession>
<organism evidence="1 2">
    <name type="scientific">Pseudomonas mohnii</name>
    <dbReference type="NCBI Taxonomy" id="395600"/>
    <lineage>
        <taxon>Bacteria</taxon>
        <taxon>Pseudomonadati</taxon>
        <taxon>Pseudomonadota</taxon>
        <taxon>Gammaproteobacteria</taxon>
        <taxon>Pseudomonadales</taxon>
        <taxon>Pseudomonadaceae</taxon>
        <taxon>Pseudomonas</taxon>
    </lineage>
</organism>
<gene>
    <name evidence="1" type="ORF">SAMN05216205_3001</name>
</gene>
<keyword evidence="2" id="KW-1185">Reference proteome</keyword>
<dbReference type="EMBL" id="FNRV01000001">
    <property type="protein sequence ID" value="SEC69228.1"/>
    <property type="molecule type" value="Genomic_DNA"/>
</dbReference>
<dbReference type="RefSeq" id="WP_090466072.1">
    <property type="nucleotide sequence ID" value="NZ_FNRV01000001.1"/>
</dbReference>
<sequence length="176" mass="19687">MWNPASTGVFLQRIETPESNKIVLKILRKPSGAGYADLAEETVTVLNFNPNDTEEYSLQFDPWSDINVVADGSIDEKDINVITRLALEFRDQTAISSDSGVFLEVTPVEGKRLLVKVSVLDLEDVEQPEFNYVLNATSFDKGESFSVRRINPHSDPAVKETPGLENLIKAFIKMRL</sequence>
<dbReference type="Proteomes" id="UP000199665">
    <property type="component" value="Unassembled WGS sequence"/>
</dbReference>
<evidence type="ECO:0000313" key="1">
    <source>
        <dbReference type="EMBL" id="SEC69228.1"/>
    </source>
</evidence>
<evidence type="ECO:0008006" key="3">
    <source>
        <dbReference type="Google" id="ProtNLM"/>
    </source>
</evidence>
<reference evidence="1 2" key="1">
    <citation type="submission" date="2016-10" db="EMBL/GenBank/DDBJ databases">
        <authorList>
            <person name="Varghese N."/>
            <person name="Submissions S."/>
        </authorList>
    </citation>
    <scope>NUCLEOTIDE SEQUENCE [LARGE SCALE GENOMIC DNA]</scope>
    <source>
        <strain evidence="1 2">DSM 18327</strain>
    </source>
</reference>